<name>A0A1L5NHE1_9HYPH</name>
<protein>
    <submittedName>
        <fullName evidence="1">Uncharacterized protein</fullName>
    </submittedName>
</protein>
<dbReference type="AlphaFoldDB" id="A0A1L5NHE1"/>
<evidence type="ECO:0000313" key="2">
    <source>
        <dbReference type="Proteomes" id="UP000184749"/>
    </source>
</evidence>
<reference evidence="1 2" key="1">
    <citation type="submission" date="2016-09" db="EMBL/GenBank/DDBJ databases">
        <title>The complete genome sequences of Rhizobium gallicum, symbiovars gallicum and phaseoli, symbionts associated to common bean (Phaseolus vulgaris).</title>
        <authorList>
            <person name="Bustos P."/>
            <person name="Santamaria R.I."/>
            <person name="Perez-Carrascal O.M."/>
            <person name="Juarez S."/>
            <person name="Lozano L."/>
            <person name="Martinez-Flores I."/>
            <person name="Martinez-Romero E."/>
            <person name="Cevallos M."/>
            <person name="Romero D."/>
            <person name="Davila G."/>
            <person name="Gonzalez V."/>
        </authorList>
    </citation>
    <scope>NUCLEOTIDE SEQUENCE [LARGE SCALE GENOMIC DNA]</scope>
    <source>
        <strain evidence="1 2">IE4872</strain>
    </source>
</reference>
<organism evidence="1 2">
    <name type="scientific">Rhizobium gallicum</name>
    <dbReference type="NCBI Taxonomy" id="56730"/>
    <lineage>
        <taxon>Bacteria</taxon>
        <taxon>Pseudomonadati</taxon>
        <taxon>Pseudomonadota</taxon>
        <taxon>Alphaproteobacteria</taxon>
        <taxon>Hyphomicrobiales</taxon>
        <taxon>Rhizobiaceae</taxon>
        <taxon>Rhizobium/Agrobacterium group</taxon>
        <taxon>Rhizobium</taxon>
    </lineage>
</organism>
<accession>A0A1L5NHE1</accession>
<proteinExistence type="predicted"/>
<dbReference type="EMBL" id="CP017101">
    <property type="protein sequence ID" value="APO67269.1"/>
    <property type="molecule type" value="Genomic_DNA"/>
</dbReference>
<sequence length="88" mass="9511">MANRGAGSGDSAAPGELHAVFRDGTARLERSGSVARSSLRLVRHVLRSFDLRPGTELRHLLKKGVSIGNPILSRIKFPLIIMLAIIVI</sequence>
<evidence type="ECO:0000313" key="1">
    <source>
        <dbReference type="EMBL" id="APO67269.1"/>
    </source>
</evidence>
<dbReference type="Proteomes" id="UP000184749">
    <property type="component" value="Chromosome"/>
</dbReference>
<gene>
    <name evidence="1" type="ORF">IE4872_CH01627</name>
</gene>